<organism evidence="16">
    <name type="scientific">Chaetoceros debilis</name>
    <dbReference type="NCBI Taxonomy" id="122233"/>
    <lineage>
        <taxon>Eukaryota</taxon>
        <taxon>Sar</taxon>
        <taxon>Stramenopiles</taxon>
        <taxon>Ochrophyta</taxon>
        <taxon>Bacillariophyta</taxon>
        <taxon>Coscinodiscophyceae</taxon>
        <taxon>Chaetocerotophycidae</taxon>
        <taxon>Chaetocerotales</taxon>
        <taxon>Chaetocerotaceae</taxon>
        <taxon>Chaetoceros</taxon>
    </lineage>
</organism>
<keyword evidence="8" id="KW-0106">Calcium</keyword>
<keyword evidence="9" id="KW-0442">Lipid degradation</keyword>
<evidence type="ECO:0000256" key="7">
    <source>
        <dbReference type="ARBA" id="ARBA00022801"/>
    </source>
</evidence>
<evidence type="ECO:0000256" key="11">
    <source>
        <dbReference type="ARBA" id="ARBA00023098"/>
    </source>
</evidence>
<dbReference type="Pfam" id="PF01764">
    <property type="entry name" value="Lipase_3"/>
    <property type="match status" value="1"/>
</dbReference>
<gene>
    <name evidence="16" type="ORF">CDEB00056_LOCUS4159</name>
</gene>
<dbReference type="InterPro" id="IPR052214">
    <property type="entry name" value="DAG_Lipase-Related"/>
</dbReference>
<protein>
    <recommendedName>
        <fullName evidence="14">sn-1-specific diacylglycerol lipase</fullName>
        <ecNumber evidence="14">3.1.1.116</ecNumber>
    </recommendedName>
</protein>
<keyword evidence="7" id="KW-0378">Hydrolase</keyword>
<evidence type="ECO:0000256" key="1">
    <source>
        <dbReference type="ARBA" id="ARBA00001913"/>
    </source>
</evidence>
<evidence type="ECO:0000259" key="15">
    <source>
        <dbReference type="Pfam" id="PF01764"/>
    </source>
</evidence>
<evidence type="ECO:0000256" key="12">
    <source>
        <dbReference type="ARBA" id="ARBA00023136"/>
    </source>
</evidence>
<proteinExistence type="predicted"/>
<dbReference type="AlphaFoldDB" id="A0A7S3V654"/>
<evidence type="ECO:0000256" key="8">
    <source>
        <dbReference type="ARBA" id="ARBA00022837"/>
    </source>
</evidence>
<dbReference type="CDD" id="cd00519">
    <property type="entry name" value="Lipase_3"/>
    <property type="match status" value="1"/>
</dbReference>
<keyword evidence="11" id="KW-0443">Lipid metabolism</keyword>
<dbReference type="GO" id="GO:0016298">
    <property type="term" value="F:lipase activity"/>
    <property type="evidence" value="ECO:0007669"/>
    <property type="project" value="TreeGrafter"/>
</dbReference>
<dbReference type="InterPro" id="IPR029058">
    <property type="entry name" value="AB_hydrolase_fold"/>
</dbReference>
<evidence type="ECO:0000256" key="13">
    <source>
        <dbReference type="ARBA" id="ARBA00024531"/>
    </source>
</evidence>
<dbReference type="InterPro" id="IPR002921">
    <property type="entry name" value="Fungal_lipase-type"/>
</dbReference>
<accession>A0A7S3V654</accession>
<keyword evidence="12" id="KW-0472">Membrane</keyword>
<keyword evidence="4" id="KW-0597">Phosphoprotein</keyword>
<evidence type="ECO:0000256" key="14">
    <source>
        <dbReference type="ARBA" id="ARBA00026104"/>
    </source>
</evidence>
<dbReference type="GO" id="GO:0016042">
    <property type="term" value="P:lipid catabolic process"/>
    <property type="evidence" value="ECO:0007669"/>
    <property type="project" value="UniProtKB-KW"/>
</dbReference>
<comment type="catalytic activity">
    <reaction evidence="13">
        <text>a 1,2-diacyl-sn-glycerol + H2O = a 2-acylglycerol + a fatty acid + H(+)</text>
        <dbReference type="Rhea" id="RHEA:33275"/>
        <dbReference type="ChEBI" id="CHEBI:15377"/>
        <dbReference type="ChEBI" id="CHEBI:15378"/>
        <dbReference type="ChEBI" id="CHEBI:17389"/>
        <dbReference type="ChEBI" id="CHEBI:17815"/>
        <dbReference type="ChEBI" id="CHEBI:28868"/>
        <dbReference type="EC" id="3.1.1.116"/>
    </reaction>
    <physiologicalReaction direction="left-to-right" evidence="13">
        <dbReference type="Rhea" id="RHEA:33276"/>
    </physiologicalReaction>
</comment>
<comment type="subcellular location">
    <subcellularLocation>
        <location evidence="2">Cell membrane</location>
        <topology evidence="2">Multi-pass membrane protein</topology>
    </subcellularLocation>
</comment>
<dbReference type="SUPFAM" id="SSF53474">
    <property type="entry name" value="alpha/beta-Hydrolases"/>
    <property type="match status" value="1"/>
</dbReference>
<keyword evidence="10" id="KW-1133">Transmembrane helix</keyword>
<evidence type="ECO:0000256" key="10">
    <source>
        <dbReference type="ARBA" id="ARBA00022989"/>
    </source>
</evidence>
<evidence type="ECO:0000256" key="5">
    <source>
        <dbReference type="ARBA" id="ARBA00022692"/>
    </source>
</evidence>
<name>A0A7S3V654_9STRA</name>
<reference evidence="16" key="1">
    <citation type="submission" date="2021-01" db="EMBL/GenBank/DDBJ databases">
        <authorList>
            <person name="Corre E."/>
            <person name="Pelletier E."/>
            <person name="Niang G."/>
            <person name="Scheremetjew M."/>
            <person name="Finn R."/>
            <person name="Kale V."/>
            <person name="Holt S."/>
            <person name="Cochrane G."/>
            <person name="Meng A."/>
            <person name="Brown T."/>
            <person name="Cohen L."/>
        </authorList>
    </citation>
    <scope>NUCLEOTIDE SEQUENCE</scope>
    <source>
        <strain evidence="16">MM31A-1</strain>
    </source>
</reference>
<evidence type="ECO:0000313" key="16">
    <source>
        <dbReference type="EMBL" id="CAE0459318.1"/>
    </source>
</evidence>
<dbReference type="Gene3D" id="3.40.50.1820">
    <property type="entry name" value="alpha/beta hydrolase"/>
    <property type="match status" value="1"/>
</dbReference>
<feature type="domain" description="Fungal lipase-type" evidence="15">
    <location>
        <begin position="318"/>
        <end position="455"/>
    </location>
</feature>
<dbReference type="EMBL" id="HBIO01005798">
    <property type="protein sequence ID" value="CAE0459318.1"/>
    <property type="molecule type" value="Transcribed_RNA"/>
</dbReference>
<evidence type="ECO:0000256" key="3">
    <source>
        <dbReference type="ARBA" id="ARBA00022475"/>
    </source>
</evidence>
<comment type="cofactor">
    <cofactor evidence="1">
        <name>Ca(2+)</name>
        <dbReference type="ChEBI" id="CHEBI:29108"/>
    </cofactor>
</comment>
<dbReference type="GO" id="GO:0005886">
    <property type="term" value="C:plasma membrane"/>
    <property type="evidence" value="ECO:0007669"/>
    <property type="project" value="UniProtKB-SubCell"/>
</dbReference>
<dbReference type="PANTHER" id="PTHR45792:SF8">
    <property type="entry name" value="DIACYLGLYCEROL LIPASE-ALPHA"/>
    <property type="match status" value="1"/>
</dbReference>
<evidence type="ECO:0000256" key="6">
    <source>
        <dbReference type="ARBA" id="ARBA00022723"/>
    </source>
</evidence>
<dbReference type="GO" id="GO:0046872">
    <property type="term" value="F:metal ion binding"/>
    <property type="evidence" value="ECO:0007669"/>
    <property type="project" value="UniProtKB-KW"/>
</dbReference>
<evidence type="ECO:0000256" key="4">
    <source>
        <dbReference type="ARBA" id="ARBA00022553"/>
    </source>
</evidence>
<dbReference type="EC" id="3.1.1.116" evidence="14"/>
<sequence>MTEVAEMKAPCITKVLEDAKEDLENAELPGFAGKVFNPIRDEILVPATAKAGEMIPLAANAIPLPYVDEVSAFAMSVPFAAMKAGYSLIPHKEVDDEANEDAVRGFEEAFKRNQRPKPLASSMMGVVGFACNSIIDILTIPFNGKFGDWLEATKKFLGFMMYSGVGSELLDAFADFNVLENMLIIGRVQNERNDLGGESRRARTAMSSLPANIDESMFKDIIADASRYVKYASAAYGVSMIDSADLLQVYGKKVVVIPIIPAASEKARKKKVARYVNVQPDDIVSSSKPGGSMDILGHFVTVDKKKNRVGGGDNGAVVLAIRGTYTLSGLKVDASAYSQEFCEGYAHTGIALRTEALWNHVKDIIVTKLLENPGFDLVITGHSLGAGASALLALKLKYEDALMKENELLKDVKVRSFAFAPPPVYFQTHPNEKLTAAMKDTYPFIHEEDCVPFCSADAIRKMADTMSIVDKMPKGFGLFSPLMASGLRPVSDEIKEAIYDDRELPPAPGTHKLAIPAPFVMWMRHASDDRVGRPMYNTMFCRTKAKGNAVGTNDLNIQMSSDMISDHMNPMYERAIMSVREQMLKKQDGFVFPPHPEEEFN</sequence>
<dbReference type="PANTHER" id="PTHR45792">
    <property type="entry name" value="DIACYLGLYCEROL LIPASE HOMOLOG-RELATED"/>
    <property type="match status" value="1"/>
</dbReference>
<keyword evidence="6" id="KW-0479">Metal-binding</keyword>
<keyword evidence="5" id="KW-0812">Transmembrane</keyword>
<keyword evidence="3" id="KW-1003">Cell membrane</keyword>
<evidence type="ECO:0000256" key="2">
    <source>
        <dbReference type="ARBA" id="ARBA00004651"/>
    </source>
</evidence>
<evidence type="ECO:0000256" key="9">
    <source>
        <dbReference type="ARBA" id="ARBA00022963"/>
    </source>
</evidence>